<evidence type="ECO:0008006" key="4">
    <source>
        <dbReference type="Google" id="ProtNLM"/>
    </source>
</evidence>
<feature type="transmembrane region" description="Helical" evidence="1">
    <location>
        <begin position="12"/>
        <end position="38"/>
    </location>
</feature>
<dbReference type="EMBL" id="JBHSQH010000001">
    <property type="protein sequence ID" value="MFC5970938.1"/>
    <property type="molecule type" value="Genomic_DNA"/>
</dbReference>
<evidence type="ECO:0000313" key="2">
    <source>
        <dbReference type="EMBL" id="MFC5970938.1"/>
    </source>
</evidence>
<dbReference type="Proteomes" id="UP001596099">
    <property type="component" value="Unassembled WGS sequence"/>
</dbReference>
<protein>
    <recommendedName>
        <fullName evidence="4">Cox cluster protein</fullName>
    </recommendedName>
</protein>
<dbReference type="AlphaFoldDB" id="A0ABD5RK77"/>
<evidence type="ECO:0000313" key="3">
    <source>
        <dbReference type="Proteomes" id="UP001596099"/>
    </source>
</evidence>
<name>A0ABD5RK77_9EURY</name>
<keyword evidence="1" id="KW-1133">Transmembrane helix</keyword>
<organism evidence="2 3">
    <name type="scientific">Halomarina salina</name>
    <dbReference type="NCBI Taxonomy" id="1872699"/>
    <lineage>
        <taxon>Archaea</taxon>
        <taxon>Methanobacteriati</taxon>
        <taxon>Methanobacteriota</taxon>
        <taxon>Stenosarchaea group</taxon>
        <taxon>Halobacteria</taxon>
        <taxon>Halobacteriales</taxon>
        <taxon>Natronomonadaceae</taxon>
        <taxon>Halomarina</taxon>
    </lineage>
</organism>
<keyword evidence="1" id="KW-0472">Membrane</keyword>
<gene>
    <name evidence="2" type="ORF">ACFPYI_06290</name>
</gene>
<reference evidence="2 3" key="1">
    <citation type="journal article" date="2019" name="Int. J. Syst. Evol. Microbiol.">
        <title>The Global Catalogue of Microorganisms (GCM) 10K type strain sequencing project: providing services to taxonomists for standard genome sequencing and annotation.</title>
        <authorList>
            <consortium name="The Broad Institute Genomics Platform"/>
            <consortium name="The Broad Institute Genome Sequencing Center for Infectious Disease"/>
            <person name="Wu L."/>
            <person name="Ma J."/>
        </authorList>
    </citation>
    <scope>NUCLEOTIDE SEQUENCE [LARGE SCALE GENOMIC DNA]</scope>
    <source>
        <strain evidence="2 3">CGMCC 1.12543</strain>
    </source>
</reference>
<evidence type="ECO:0000256" key="1">
    <source>
        <dbReference type="SAM" id="Phobius"/>
    </source>
</evidence>
<sequence>MEIPSLITIQGAYDYFMVLLLLIALFFAAYIAAAYLGFLPGPSELVPELVASPLATSAVAASFAPTAVTAG</sequence>
<keyword evidence="1" id="KW-0812">Transmembrane</keyword>
<accession>A0ABD5RK77</accession>
<proteinExistence type="predicted"/>
<comment type="caution">
    <text evidence="2">The sequence shown here is derived from an EMBL/GenBank/DDBJ whole genome shotgun (WGS) entry which is preliminary data.</text>
</comment>
<keyword evidence="3" id="KW-1185">Reference proteome</keyword>
<dbReference type="RefSeq" id="WP_247413852.1">
    <property type="nucleotide sequence ID" value="NZ_JALLGW010000001.1"/>
</dbReference>